<accession>A0AAN9S9Z5</accession>
<reference evidence="2 3" key="1">
    <citation type="submission" date="2024-01" db="EMBL/GenBank/DDBJ databases">
        <title>The genomes of 5 underutilized Papilionoideae crops provide insights into root nodulation and disease resistanc.</title>
        <authorList>
            <person name="Jiang F."/>
        </authorList>
    </citation>
    <scope>NUCLEOTIDE SEQUENCE [LARGE SCALE GENOMIC DNA]</scope>
    <source>
        <strain evidence="2">DUOXIRENSHENG_FW03</strain>
        <tissue evidence="2">Leaves</tissue>
    </source>
</reference>
<protein>
    <submittedName>
        <fullName evidence="2">Uncharacterized protein</fullName>
    </submittedName>
</protein>
<proteinExistence type="predicted"/>
<evidence type="ECO:0000313" key="2">
    <source>
        <dbReference type="EMBL" id="KAK7390063.1"/>
    </source>
</evidence>
<dbReference type="EMBL" id="JAYMYS010000006">
    <property type="protein sequence ID" value="KAK7390063.1"/>
    <property type="molecule type" value="Genomic_DNA"/>
</dbReference>
<keyword evidence="1" id="KW-0812">Transmembrane</keyword>
<keyword evidence="1" id="KW-1133">Transmembrane helix</keyword>
<comment type="caution">
    <text evidence="2">The sequence shown here is derived from an EMBL/GenBank/DDBJ whole genome shotgun (WGS) entry which is preliminary data.</text>
</comment>
<sequence length="103" mass="11974">MLKDRSKSIAFFISLIHHFLSFFFSFSFSHRLFWAQAFIIPSSLPWLERFSPDFAKSVRICFVLLSVSSSRACKAQICCKSLHFLFIRKLNFLVFSIATCYSG</sequence>
<evidence type="ECO:0000256" key="1">
    <source>
        <dbReference type="SAM" id="Phobius"/>
    </source>
</evidence>
<keyword evidence="3" id="KW-1185">Reference proteome</keyword>
<feature type="transmembrane region" description="Helical" evidence="1">
    <location>
        <begin position="9"/>
        <end position="26"/>
    </location>
</feature>
<dbReference type="AlphaFoldDB" id="A0AAN9S9Z5"/>
<dbReference type="Proteomes" id="UP001386955">
    <property type="component" value="Unassembled WGS sequence"/>
</dbReference>
<organism evidence="2 3">
    <name type="scientific">Psophocarpus tetragonolobus</name>
    <name type="common">Winged bean</name>
    <name type="synonym">Dolichos tetragonolobus</name>
    <dbReference type="NCBI Taxonomy" id="3891"/>
    <lineage>
        <taxon>Eukaryota</taxon>
        <taxon>Viridiplantae</taxon>
        <taxon>Streptophyta</taxon>
        <taxon>Embryophyta</taxon>
        <taxon>Tracheophyta</taxon>
        <taxon>Spermatophyta</taxon>
        <taxon>Magnoliopsida</taxon>
        <taxon>eudicotyledons</taxon>
        <taxon>Gunneridae</taxon>
        <taxon>Pentapetalae</taxon>
        <taxon>rosids</taxon>
        <taxon>fabids</taxon>
        <taxon>Fabales</taxon>
        <taxon>Fabaceae</taxon>
        <taxon>Papilionoideae</taxon>
        <taxon>50 kb inversion clade</taxon>
        <taxon>NPAAA clade</taxon>
        <taxon>indigoferoid/millettioid clade</taxon>
        <taxon>Phaseoleae</taxon>
        <taxon>Psophocarpus</taxon>
    </lineage>
</organism>
<keyword evidence="1" id="KW-0472">Membrane</keyword>
<gene>
    <name evidence="2" type="ORF">VNO78_25361</name>
</gene>
<name>A0AAN9S9Z5_PSOTE</name>
<evidence type="ECO:0000313" key="3">
    <source>
        <dbReference type="Proteomes" id="UP001386955"/>
    </source>
</evidence>